<name>A0AAF0UK85_SOLVR</name>
<keyword evidence="1" id="KW-1133">Transmembrane helix</keyword>
<dbReference type="Proteomes" id="UP001234989">
    <property type="component" value="Chromosome 9"/>
</dbReference>
<proteinExistence type="predicted"/>
<keyword evidence="1" id="KW-0812">Transmembrane</keyword>
<evidence type="ECO:0000313" key="3">
    <source>
        <dbReference type="Proteomes" id="UP001234989"/>
    </source>
</evidence>
<evidence type="ECO:0008006" key="4">
    <source>
        <dbReference type="Google" id="ProtNLM"/>
    </source>
</evidence>
<sequence length="328" mass="38325">MLGRTCETRRKAFDGFFQNGLTLTIQQQIDVMHLFAVKDVKHVMFKINCNKSPGLNGYGSRVFKASWEIRTDIIDVVMDFFKNGKMLKQINNTCIALIPKVVDPEFVSQYMPISCCTVIYKCISKMICLRLKDVVTHLVEDNQAAFVHGRYLGLPLSSKKWNKLECHQLILKITNRIKTGHVVQLSYAGRLQIINVVLFFIHNFWGAVFILPQSVLKKLLWQLSEKKDSLWVRWVHGIYIKADGNIWAHKAPVDSSWYWRKINSIKESMLNWYTNGRYNLTPGGKYSITRSYNKLLGQQRRWKIAELVWTIVAQPKHMFILWLAEQRR</sequence>
<reference evidence="2" key="1">
    <citation type="submission" date="2023-08" db="EMBL/GenBank/DDBJ databases">
        <title>A de novo genome assembly of Solanum verrucosum Schlechtendal, a Mexican diploid species geographically isolated from the other diploid A-genome species in potato relatives.</title>
        <authorList>
            <person name="Hosaka K."/>
        </authorList>
    </citation>
    <scope>NUCLEOTIDE SEQUENCE</scope>
    <source>
        <tissue evidence="2">Young leaves</tissue>
    </source>
</reference>
<organism evidence="2 3">
    <name type="scientific">Solanum verrucosum</name>
    <dbReference type="NCBI Taxonomy" id="315347"/>
    <lineage>
        <taxon>Eukaryota</taxon>
        <taxon>Viridiplantae</taxon>
        <taxon>Streptophyta</taxon>
        <taxon>Embryophyta</taxon>
        <taxon>Tracheophyta</taxon>
        <taxon>Spermatophyta</taxon>
        <taxon>Magnoliopsida</taxon>
        <taxon>eudicotyledons</taxon>
        <taxon>Gunneridae</taxon>
        <taxon>Pentapetalae</taxon>
        <taxon>asterids</taxon>
        <taxon>lamiids</taxon>
        <taxon>Solanales</taxon>
        <taxon>Solanaceae</taxon>
        <taxon>Solanoideae</taxon>
        <taxon>Solaneae</taxon>
        <taxon>Solanum</taxon>
    </lineage>
</organism>
<accession>A0AAF0UK85</accession>
<keyword evidence="3" id="KW-1185">Reference proteome</keyword>
<dbReference type="PANTHER" id="PTHR33116:SF84">
    <property type="entry name" value="RNA-DIRECTED DNA POLYMERASE"/>
    <property type="match status" value="1"/>
</dbReference>
<dbReference type="EMBL" id="CP133620">
    <property type="protein sequence ID" value="WMV47061.1"/>
    <property type="molecule type" value="Genomic_DNA"/>
</dbReference>
<keyword evidence="1" id="KW-0472">Membrane</keyword>
<gene>
    <name evidence="2" type="ORF">MTR67_040446</name>
</gene>
<dbReference type="AlphaFoldDB" id="A0AAF0UK85"/>
<evidence type="ECO:0000256" key="1">
    <source>
        <dbReference type="SAM" id="Phobius"/>
    </source>
</evidence>
<evidence type="ECO:0000313" key="2">
    <source>
        <dbReference type="EMBL" id="WMV47061.1"/>
    </source>
</evidence>
<dbReference type="PANTHER" id="PTHR33116">
    <property type="entry name" value="REVERSE TRANSCRIPTASE ZINC-BINDING DOMAIN-CONTAINING PROTEIN-RELATED-RELATED"/>
    <property type="match status" value="1"/>
</dbReference>
<protein>
    <recommendedName>
        <fullName evidence="4">Reverse transcriptase domain-containing protein</fullName>
    </recommendedName>
</protein>
<feature type="transmembrane region" description="Helical" evidence="1">
    <location>
        <begin position="193"/>
        <end position="211"/>
    </location>
</feature>